<dbReference type="InterPro" id="IPR011162">
    <property type="entry name" value="MHC_I/II-like_Ag-recog"/>
</dbReference>
<keyword evidence="9" id="KW-1015">Disulfide bond</keyword>
<dbReference type="GO" id="GO:0002474">
    <property type="term" value="P:antigen processing and presentation of peptide antigen via MHC class I"/>
    <property type="evidence" value="ECO:0007669"/>
    <property type="project" value="UniProtKB-KW"/>
</dbReference>
<comment type="subcellular location">
    <subcellularLocation>
        <location evidence="1">Membrane</location>
        <topology evidence="1">Single-pass type I membrane protein</topology>
    </subcellularLocation>
</comment>
<feature type="chain" id="PRO_5023816892" description="MHC class I-like antigen recognition-like domain-containing protein" evidence="12">
    <location>
        <begin position="20"/>
        <end position="156"/>
    </location>
</feature>
<evidence type="ECO:0000256" key="2">
    <source>
        <dbReference type="ARBA" id="ARBA00006909"/>
    </source>
</evidence>
<evidence type="ECO:0000313" key="15">
    <source>
        <dbReference type="Proteomes" id="UP000006718"/>
    </source>
</evidence>
<protein>
    <recommendedName>
        <fullName evidence="13">MHC class I-like antigen recognition-like domain-containing protein</fullName>
    </recommendedName>
</protein>
<dbReference type="PANTHER" id="PTHR16675">
    <property type="entry name" value="MHC CLASS I-RELATED"/>
    <property type="match status" value="1"/>
</dbReference>
<comment type="similarity">
    <text evidence="2">Belongs to the MHC class I family.</text>
</comment>
<evidence type="ECO:0000256" key="11">
    <source>
        <dbReference type="SAM" id="MobiDB-lite"/>
    </source>
</evidence>
<evidence type="ECO:0000256" key="12">
    <source>
        <dbReference type="SAM" id="SignalP"/>
    </source>
</evidence>
<dbReference type="Bgee" id="ENSMMUG00000050016">
    <property type="expression patterns" value="Expressed in adipose tissue and 20 other cell types or tissues"/>
</dbReference>
<dbReference type="VEuPathDB" id="HostDB:ENSMMUG00000050016"/>
<keyword evidence="7" id="KW-1133">Transmembrane helix</keyword>
<dbReference type="GeneTree" id="ENSGT01120000271826"/>
<evidence type="ECO:0000256" key="9">
    <source>
        <dbReference type="ARBA" id="ARBA00023157"/>
    </source>
</evidence>
<feature type="region of interest" description="Disordered" evidence="11">
    <location>
        <begin position="29"/>
        <end position="63"/>
    </location>
</feature>
<keyword evidence="4" id="KW-0812">Transmembrane</keyword>
<dbReference type="SUPFAM" id="SSF54452">
    <property type="entry name" value="MHC antigen-recognition domain"/>
    <property type="match status" value="1"/>
</dbReference>
<dbReference type="STRING" id="9544.ENSMMUP00000061552"/>
<feature type="compositionally biased region" description="Basic and acidic residues" evidence="11">
    <location>
        <begin position="117"/>
        <end position="128"/>
    </location>
</feature>
<dbReference type="AlphaFoldDB" id="A0A5F7Z8S1"/>
<reference evidence="14" key="4">
    <citation type="submission" date="2025-09" db="UniProtKB">
        <authorList>
            <consortium name="Ensembl"/>
        </authorList>
    </citation>
    <scope>IDENTIFICATION</scope>
    <source>
        <strain evidence="14">17573</strain>
    </source>
</reference>
<accession>A0A5F7Z8S1</accession>
<evidence type="ECO:0000256" key="1">
    <source>
        <dbReference type="ARBA" id="ARBA00004479"/>
    </source>
</evidence>
<evidence type="ECO:0000259" key="13">
    <source>
        <dbReference type="Pfam" id="PF00129"/>
    </source>
</evidence>
<evidence type="ECO:0000256" key="5">
    <source>
        <dbReference type="ARBA" id="ARBA00022729"/>
    </source>
</evidence>
<dbReference type="InParanoid" id="A0A5F7Z8S1"/>
<reference evidence="14" key="3">
    <citation type="submission" date="2025-08" db="UniProtKB">
        <authorList>
            <consortium name="Ensembl"/>
        </authorList>
    </citation>
    <scope>IDENTIFICATION</scope>
    <source>
        <strain evidence="14">17573</strain>
    </source>
</reference>
<keyword evidence="5 12" id="KW-0732">Signal</keyword>
<keyword evidence="6" id="KW-0391">Immunity</keyword>
<proteinExistence type="inferred from homology"/>
<dbReference type="Gene3D" id="3.30.500.10">
    <property type="entry name" value="MHC class I-like antigen recognition-like"/>
    <property type="match status" value="1"/>
</dbReference>
<feature type="region of interest" description="Disordered" evidence="11">
    <location>
        <begin position="102"/>
        <end position="139"/>
    </location>
</feature>
<evidence type="ECO:0000256" key="3">
    <source>
        <dbReference type="ARBA" id="ARBA00022451"/>
    </source>
</evidence>
<keyword evidence="8" id="KW-0472">Membrane</keyword>
<dbReference type="InterPro" id="IPR011161">
    <property type="entry name" value="MHC_I-like_Ag-recog"/>
</dbReference>
<keyword evidence="15" id="KW-1185">Reference proteome</keyword>
<reference evidence="14" key="2">
    <citation type="submission" date="2019-01" db="EMBL/GenBank/DDBJ databases">
        <authorList>
            <person name="Graves T."/>
            <person name="Eichler E.E."/>
            <person name="Wilson R.K."/>
        </authorList>
    </citation>
    <scope>NUCLEOTIDE SEQUENCE [LARGE SCALE GENOMIC DNA]</scope>
    <source>
        <strain evidence="14">17573</strain>
    </source>
</reference>
<reference evidence="15" key="1">
    <citation type="journal article" date="2007" name="Science">
        <title>Evolutionary and biomedical insights from the rhesus macaque genome.</title>
        <authorList>
            <person name="Gibbs R.A."/>
            <person name="Rogers J."/>
            <person name="Katze M.G."/>
            <person name="Bumgarner R."/>
            <person name="Weinstock G.M."/>
            <person name="Mardis E.R."/>
            <person name="Remington K.A."/>
            <person name="Strausberg R.L."/>
            <person name="Venter J.C."/>
            <person name="Wilson R.K."/>
            <person name="Batzer M.A."/>
            <person name="Bustamante C.D."/>
            <person name="Eichler E.E."/>
            <person name="Hahn M.W."/>
            <person name="Hardison R.C."/>
            <person name="Makova K.D."/>
            <person name="Miller W."/>
            <person name="Milosavljevic A."/>
            <person name="Palermo R.E."/>
            <person name="Siepel A."/>
            <person name="Sikela J.M."/>
            <person name="Attaway T."/>
            <person name="Bell S."/>
            <person name="Bernard K.E."/>
            <person name="Buhay C.J."/>
            <person name="Chandrabose M.N."/>
            <person name="Dao M."/>
            <person name="Davis C."/>
            <person name="Delehaunty K.D."/>
            <person name="Ding Y."/>
            <person name="Dinh H.H."/>
            <person name="Dugan-Rocha S."/>
            <person name="Fulton L.A."/>
            <person name="Gabisi R.A."/>
            <person name="Garner T.T."/>
            <person name="Godfrey J."/>
            <person name="Hawes A.C."/>
            <person name="Hernandez J."/>
            <person name="Hines S."/>
            <person name="Holder M."/>
            <person name="Hume J."/>
            <person name="Jhangiani S.N."/>
            <person name="Joshi V."/>
            <person name="Khan Z.M."/>
            <person name="Kirkness E.F."/>
            <person name="Cree A."/>
            <person name="Fowler R.G."/>
            <person name="Lee S."/>
            <person name="Lewis L.R."/>
            <person name="Li Z."/>
            <person name="Liu Y.-S."/>
            <person name="Moore S.M."/>
            <person name="Muzny D."/>
            <person name="Nazareth L.V."/>
            <person name="Ngo D.N."/>
            <person name="Okwuonu G.O."/>
            <person name="Pai G."/>
            <person name="Parker D."/>
            <person name="Paul H.A."/>
            <person name="Pfannkoch C."/>
            <person name="Pohl C.S."/>
            <person name="Rogers Y.-H.C."/>
            <person name="Ruiz S.J."/>
            <person name="Sabo A."/>
            <person name="Santibanez J."/>
            <person name="Schneider B.W."/>
            <person name="Smith S.M."/>
            <person name="Sodergren E."/>
            <person name="Svatek A.F."/>
            <person name="Utterback T.R."/>
            <person name="Vattathil S."/>
            <person name="Warren W."/>
            <person name="White C.S."/>
            <person name="Chinwalla A.T."/>
            <person name="Feng Y."/>
            <person name="Halpern A.L."/>
            <person name="Hillier L.W."/>
            <person name="Huang X."/>
            <person name="Minx P."/>
            <person name="Nelson J.O."/>
            <person name="Pepin K.H."/>
            <person name="Qin X."/>
            <person name="Sutton G.G."/>
            <person name="Venter E."/>
            <person name="Walenz B.P."/>
            <person name="Wallis J.W."/>
            <person name="Worley K.C."/>
            <person name="Yang S.-P."/>
            <person name="Jones S.M."/>
            <person name="Marra M.A."/>
            <person name="Rocchi M."/>
            <person name="Schein J.E."/>
            <person name="Baertsch R."/>
            <person name="Clarke L."/>
            <person name="Csuros M."/>
            <person name="Glasscock J."/>
            <person name="Harris R.A."/>
            <person name="Havlak P."/>
            <person name="Jackson A.R."/>
            <person name="Jiang H."/>
            <person name="Liu Y."/>
            <person name="Messina D.N."/>
            <person name="Shen Y."/>
            <person name="Song H.X.-Z."/>
            <person name="Wylie T."/>
            <person name="Zhang L."/>
            <person name="Birney E."/>
            <person name="Han K."/>
            <person name="Konkel M.K."/>
            <person name="Lee J."/>
            <person name="Smit A.F.A."/>
            <person name="Ullmer B."/>
            <person name="Wang H."/>
            <person name="Xing J."/>
            <person name="Burhans R."/>
            <person name="Cheng Z."/>
            <person name="Karro J.E."/>
            <person name="Ma J."/>
            <person name="Raney B."/>
            <person name="She X."/>
            <person name="Cox M.J."/>
            <person name="Demuth J.P."/>
            <person name="Dumas L.J."/>
            <person name="Han S.-G."/>
            <person name="Hopkins J."/>
            <person name="Karimpour-Fard A."/>
            <person name="Kim Y.H."/>
            <person name="Pollack J.R."/>
            <person name="Vinar T."/>
            <person name="Addo-Quaye C."/>
            <person name="Degenhardt J."/>
            <person name="Denby A."/>
            <person name="Hubisz M.J."/>
            <person name="Indap A."/>
            <person name="Kosiol C."/>
            <person name="Lahn B.T."/>
            <person name="Lawson H.A."/>
            <person name="Marklein A."/>
            <person name="Nielsen R."/>
            <person name="Vallender E.J."/>
            <person name="Clark A.G."/>
            <person name="Ferguson B."/>
            <person name="Hernandez R.D."/>
            <person name="Hirani K."/>
            <person name="Kehrer-Sawatzki H."/>
            <person name="Kolb J."/>
            <person name="Patil S."/>
            <person name="Pu L.-L."/>
            <person name="Ren Y."/>
            <person name="Smith D.G."/>
            <person name="Wheeler D.A."/>
            <person name="Schenck I."/>
            <person name="Ball E.V."/>
            <person name="Chen R."/>
            <person name="Cooper D.N."/>
            <person name="Giardine B."/>
            <person name="Hsu F."/>
            <person name="Kent W.J."/>
            <person name="Lesk A."/>
            <person name="Nelson D.L."/>
            <person name="O'brien W.E."/>
            <person name="Pruefer K."/>
            <person name="Stenson P.D."/>
            <person name="Wallace J.C."/>
            <person name="Ke H."/>
            <person name="Liu X.-M."/>
            <person name="Wang P."/>
            <person name="Xiang A.P."/>
            <person name="Yang F."/>
            <person name="Barber G.P."/>
            <person name="Haussler D."/>
            <person name="Karolchik D."/>
            <person name="Kern A.D."/>
            <person name="Kuhn R.M."/>
            <person name="Smith K.E."/>
            <person name="Zwieg A.S."/>
        </authorList>
    </citation>
    <scope>NUCLEOTIDE SEQUENCE [LARGE SCALE GENOMIC DNA]</scope>
    <source>
        <strain evidence="15">17573</strain>
    </source>
</reference>
<feature type="signal peptide" evidence="12">
    <location>
        <begin position="1"/>
        <end position="19"/>
    </location>
</feature>
<dbReference type="FunFam" id="3.30.500.10:FF:000013">
    <property type="entry name" value="Histocompatibility 2, blastocyst"/>
    <property type="match status" value="1"/>
</dbReference>
<keyword evidence="3" id="KW-0490">MHC I</keyword>
<dbReference type="InterPro" id="IPR050208">
    <property type="entry name" value="MHC_class-I_related"/>
</dbReference>
<dbReference type="GO" id="GO:0042612">
    <property type="term" value="C:MHC class I protein complex"/>
    <property type="evidence" value="ECO:0007669"/>
    <property type="project" value="UniProtKB-KW"/>
</dbReference>
<dbReference type="Proteomes" id="UP000006718">
    <property type="component" value="Chromosome 4"/>
</dbReference>
<dbReference type="PANTHER" id="PTHR16675:SF169">
    <property type="entry name" value="HLA CLASS I HISTOCOMPATIBILITY ANTIGEN, ALPHA CHAIN G"/>
    <property type="match status" value="1"/>
</dbReference>
<evidence type="ECO:0000256" key="8">
    <source>
        <dbReference type="ARBA" id="ARBA00023136"/>
    </source>
</evidence>
<evidence type="ECO:0000256" key="6">
    <source>
        <dbReference type="ARBA" id="ARBA00022859"/>
    </source>
</evidence>
<sequence length="156" mass="17622">MASRTLLLLLSGTPALTETWEGECGIQREMASAKRSEGPAQLGRRTRGAAPGGGSRGSQPLRAPRFPLHEVFQHRLVPARPRGPRFIAVGYVDDTQFVRFDSDAASPRMEPPAPWVEQERPEYWDRSTRNAKVHAQTDRVNRQTLLRYYNQSEAHE</sequence>
<dbReference type="Ensembl" id="ENSMMUT00000103342.1">
    <property type="protein sequence ID" value="ENSMMUP00000061552.1"/>
    <property type="gene ID" value="ENSMMUG00000050016.1"/>
</dbReference>
<evidence type="ECO:0000256" key="7">
    <source>
        <dbReference type="ARBA" id="ARBA00022989"/>
    </source>
</evidence>
<feature type="domain" description="MHC class I-like antigen recognition-like" evidence="13">
    <location>
        <begin position="83"/>
        <end position="154"/>
    </location>
</feature>
<evidence type="ECO:0000256" key="4">
    <source>
        <dbReference type="ARBA" id="ARBA00022692"/>
    </source>
</evidence>
<keyword evidence="10" id="KW-0325">Glycoprotein</keyword>
<dbReference type="InterPro" id="IPR037055">
    <property type="entry name" value="MHC_I-like_Ag-recog_sf"/>
</dbReference>
<evidence type="ECO:0000313" key="14">
    <source>
        <dbReference type="Ensembl" id="ENSMMUP00000061552.1"/>
    </source>
</evidence>
<name>A0A5F7Z8S1_MACMU</name>
<evidence type="ECO:0000256" key="10">
    <source>
        <dbReference type="ARBA" id="ARBA00023180"/>
    </source>
</evidence>
<organism evidence="14 15">
    <name type="scientific">Macaca mulatta</name>
    <name type="common">Rhesus macaque</name>
    <dbReference type="NCBI Taxonomy" id="9544"/>
    <lineage>
        <taxon>Eukaryota</taxon>
        <taxon>Metazoa</taxon>
        <taxon>Chordata</taxon>
        <taxon>Craniata</taxon>
        <taxon>Vertebrata</taxon>
        <taxon>Euteleostomi</taxon>
        <taxon>Mammalia</taxon>
        <taxon>Eutheria</taxon>
        <taxon>Euarchontoglires</taxon>
        <taxon>Primates</taxon>
        <taxon>Haplorrhini</taxon>
        <taxon>Catarrhini</taxon>
        <taxon>Cercopithecidae</taxon>
        <taxon>Cercopithecinae</taxon>
        <taxon>Macaca</taxon>
    </lineage>
</organism>
<dbReference type="Pfam" id="PF00129">
    <property type="entry name" value="MHC_I"/>
    <property type="match status" value="1"/>
</dbReference>